<evidence type="ECO:0000313" key="4">
    <source>
        <dbReference type="EMBL" id="EGT58781.1"/>
    </source>
</evidence>
<dbReference type="InParanoid" id="G0NEB2"/>
<dbReference type="Gene3D" id="1.10.246.20">
    <property type="entry name" value="Coactivator CBP, KIX domain"/>
    <property type="match status" value="1"/>
</dbReference>
<proteinExistence type="inferred from homology"/>
<dbReference type="GO" id="GO:0006355">
    <property type="term" value="P:regulation of DNA-templated transcription"/>
    <property type="evidence" value="ECO:0007669"/>
    <property type="project" value="InterPro"/>
</dbReference>
<dbReference type="InterPro" id="IPR036529">
    <property type="entry name" value="KIX_dom_sf"/>
</dbReference>
<comment type="similarity">
    <text evidence="2">Belongs to the Mediator complex subunit 15 family.</text>
</comment>
<evidence type="ECO:0000256" key="2">
    <source>
        <dbReference type="RuleBase" id="RU364148"/>
    </source>
</evidence>
<protein>
    <recommendedName>
        <fullName evidence="2">Mediator of RNA polymerase II transcription subunit 15</fullName>
    </recommendedName>
    <alternativeName>
        <fullName evidence="2">Mediator complex subunit 15</fullName>
    </alternativeName>
</protein>
<keyword evidence="2" id="KW-0804">Transcription</keyword>
<keyword evidence="5" id="KW-1185">Reference proteome</keyword>
<dbReference type="HOGENOM" id="CLU_2225534_0_0_1"/>
<keyword evidence="2" id="KW-0805">Transcription regulation</keyword>
<reference evidence="5" key="1">
    <citation type="submission" date="2011-07" db="EMBL/GenBank/DDBJ databases">
        <authorList>
            <consortium name="Caenorhabditis brenneri Sequencing and Analysis Consortium"/>
            <person name="Wilson R.K."/>
        </authorList>
    </citation>
    <scope>NUCLEOTIDE SEQUENCE [LARGE SCALE GENOMIC DNA]</scope>
    <source>
        <strain evidence="5">PB2801</strain>
    </source>
</reference>
<feature type="domain" description="Mediator of RNA polymerase II transcription subunit 15 N-terminal" evidence="3">
    <location>
        <begin position="43"/>
        <end position="96"/>
    </location>
</feature>
<sequence>MTTVPSWLFQNLKSTADPFHRGPFTNGSGFSKHWHNQITTCIREHMVEKIKGHLMEEEARKMEEKMFEEAHSRAEYYRMVVRVVKRIRREKRQEEKKMMGGPIRYY</sequence>
<organism evidence="5">
    <name type="scientific">Caenorhabditis brenneri</name>
    <name type="common">Nematode worm</name>
    <dbReference type="NCBI Taxonomy" id="135651"/>
    <lineage>
        <taxon>Eukaryota</taxon>
        <taxon>Metazoa</taxon>
        <taxon>Ecdysozoa</taxon>
        <taxon>Nematoda</taxon>
        <taxon>Chromadorea</taxon>
        <taxon>Rhabditida</taxon>
        <taxon>Rhabditina</taxon>
        <taxon>Rhabditomorpha</taxon>
        <taxon>Rhabditoidea</taxon>
        <taxon>Rhabditidae</taxon>
        <taxon>Peloderinae</taxon>
        <taxon>Caenorhabditis</taxon>
    </lineage>
</organism>
<keyword evidence="1 2" id="KW-0539">Nucleus</keyword>
<dbReference type="GO" id="GO:0003712">
    <property type="term" value="F:transcription coregulator activity"/>
    <property type="evidence" value="ECO:0007669"/>
    <property type="project" value="InterPro"/>
</dbReference>
<dbReference type="STRING" id="135651.G0NEB2"/>
<name>G0NEB2_CAEBE</name>
<dbReference type="Proteomes" id="UP000008068">
    <property type="component" value="Unassembled WGS sequence"/>
</dbReference>
<evidence type="ECO:0000259" key="3">
    <source>
        <dbReference type="Pfam" id="PF09606"/>
    </source>
</evidence>
<comment type="function">
    <text evidence="2">Component of the Mediator complex, a coactivator involved in the regulated transcription of nearly all RNA polymerase II-dependent genes. Mediator functions as a bridge to convey information from gene-specific regulatory proteins to the basal RNA polymerase II transcription machinery. Mediator is recruited to promoters by direct interactions with regulatory proteins and serves as a scaffold for the assembly of a functional preinitiation complex with RNA polymerase II and the general transcription factors.</text>
</comment>
<comment type="subunit">
    <text evidence="2">Component of the Mediator complex.</text>
</comment>
<dbReference type="SUPFAM" id="SSF47040">
    <property type="entry name" value="Kix domain of CBP (creb binding protein)"/>
    <property type="match status" value="1"/>
</dbReference>
<dbReference type="GO" id="GO:0005634">
    <property type="term" value="C:nucleus"/>
    <property type="evidence" value="ECO:0007669"/>
    <property type="project" value="UniProtKB-SubCell"/>
</dbReference>
<comment type="subcellular location">
    <subcellularLocation>
        <location evidence="2">Nucleus</location>
    </subcellularLocation>
</comment>
<dbReference type="EMBL" id="GL379872">
    <property type="protein sequence ID" value="EGT58781.1"/>
    <property type="molecule type" value="Genomic_DNA"/>
</dbReference>
<gene>
    <name evidence="2" type="primary">MED15</name>
    <name evidence="4" type="ORF">CAEBREN_04573</name>
</gene>
<accession>G0NEB2</accession>
<evidence type="ECO:0000256" key="1">
    <source>
        <dbReference type="ARBA" id="ARBA00023242"/>
    </source>
</evidence>
<dbReference type="eggNOG" id="KOG1778">
    <property type="taxonomic scope" value="Eukaryota"/>
</dbReference>
<evidence type="ECO:0000313" key="5">
    <source>
        <dbReference type="Proteomes" id="UP000008068"/>
    </source>
</evidence>
<dbReference type="AlphaFoldDB" id="G0NEB2"/>
<dbReference type="InterPro" id="IPR019087">
    <property type="entry name" value="Med15_N"/>
</dbReference>
<keyword evidence="2" id="KW-0010">Activator</keyword>
<dbReference type="Pfam" id="PF09606">
    <property type="entry name" value="Med15_N"/>
    <property type="match status" value="1"/>
</dbReference>